<dbReference type="EMBL" id="BAABRO010000001">
    <property type="protein sequence ID" value="GAA5505126.1"/>
    <property type="molecule type" value="Genomic_DNA"/>
</dbReference>
<proteinExistence type="predicted"/>
<evidence type="ECO:0000313" key="2">
    <source>
        <dbReference type="Proteomes" id="UP001416858"/>
    </source>
</evidence>
<dbReference type="RefSeq" id="WP_345682205.1">
    <property type="nucleotide sequence ID" value="NZ_BAABRO010000001.1"/>
</dbReference>
<evidence type="ECO:0000313" key="1">
    <source>
        <dbReference type="EMBL" id="GAA5505126.1"/>
    </source>
</evidence>
<protein>
    <submittedName>
        <fullName evidence="1">Uncharacterized protein</fullName>
    </submittedName>
</protein>
<comment type="caution">
    <text evidence="1">The sequence shown here is derived from an EMBL/GenBank/DDBJ whole genome shotgun (WGS) entry which is preliminary data.</text>
</comment>
<dbReference type="Proteomes" id="UP001416858">
    <property type="component" value="Unassembled WGS sequence"/>
</dbReference>
<name>A0ABP9VIT6_9BACT</name>
<keyword evidence="2" id="KW-1185">Reference proteome</keyword>
<gene>
    <name evidence="1" type="ORF">Rcae01_00567</name>
</gene>
<sequence>MSTSEPNATQVVSKFFYQHQFAQSEDAVIVFRLHPMLTLFAANDRARQTVGSGDDWPANAIEDCEDSTFAKRLLAMAAINDATGSSPQQHRSELGWVRWTPFQCDDGHYAVLTIQSASEPMPKPTTESKSMNSMAVAHWLKTFIHQISQPLHVNQNTADIMQIEAEQNKIDSQTVQPRLERLQFAGNLLRECLSDLRKQIQLMSIAFSQVNVHELLSRVVAEFNSRHGTTLNLQLASAEDNIIVHGNAALLSEAFASILELTWDFNQAAHVPAERSAFESLLSVSMSNDDGLIQINIGGGLPSQDSLAFVDHPLMKQGHQQLIPAATWGVCESIIQVHHGELLRPATSEAATIQIGLPAASERTQEPNVNVALHRVWPPESES</sequence>
<organism evidence="1 2">
    <name type="scientific">Novipirellula caenicola</name>
    <dbReference type="NCBI Taxonomy" id="1536901"/>
    <lineage>
        <taxon>Bacteria</taxon>
        <taxon>Pseudomonadati</taxon>
        <taxon>Planctomycetota</taxon>
        <taxon>Planctomycetia</taxon>
        <taxon>Pirellulales</taxon>
        <taxon>Pirellulaceae</taxon>
        <taxon>Novipirellula</taxon>
    </lineage>
</organism>
<reference evidence="1 2" key="1">
    <citation type="submission" date="2024-02" db="EMBL/GenBank/DDBJ databases">
        <title>Rhodopirellula caenicola NBRC 110016.</title>
        <authorList>
            <person name="Ichikawa N."/>
            <person name="Katano-Makiyama Y."/>
            <person name="Hidaka K."/>
        </authorList>
    </citation>
    <scope>NUCLEOTIDE SEQUENCE [LARGE SCALE GENOMIC DNA]</scope>
    <source>
        <strain evidence="1 2">NBRC 110016</strain>
    </source>
</reference>
<accession>A0ABP9VIT6</accession>